<evidence type="ECO:0000256" key="1">
    <source>
        <dbReference type="SAM" id="MobiDB-lite"/>
    </source>
</evidence>
<evidence type="ECO:0000313" key="2">
    <source>
        <dbReference type="EMBL" id="GAB1294806.1"/>
    </source>
</evidence>
<evidence type="ECO:0000313" key="3">
    <source>
        <dbReference type="Proteomes" id="UP001623349"/>
    </source>
</evidence>
<dbReference type="Proteomes" id="UP001623349">
    <property type="component" value="Unassembled WGS sequence"/>
</dbReference>
<organism evidence="2 3">
    <name type="scientific">Apodemus speciosus</name>
    <name type="common">Large Japanese field mouse</name>
    <dbReference type="NCBI Taxonomy" id="105296"/>
    <lineage>
        <taxon>Eukaryota</taxon>
        <taxon>Metazoa</taxon>
        <taxon>Chordata</taxon>
        <taxon>Craniata</taxon>
        <taxon>Vertebrata</taxon>
        <taxon>Euteleostomi</taxon>
        <taxon>Mammalia</taxon>
        <taxon>Eutheria</taxon>
        <taxon>Euarchontoglires</taxon>
        <taxon>Glires</taxon>
        <taxon>Rodentia</taxon>
        <taxon>Myomorpha</taxon>
        <taxon>Muroidea</taxon>
        <taxon>Muridae</taxon>
        <taxon>Murinae</taxon>
        <taxon>Apodemus</taxon>
    </lineage>
</organism>
<reference evidence="2 3" key="1">
    <citation type="submission" date="2024-08" db="EMBL/GenBank/DDBJ databases">
        <title>The draft genome of Apodemus speciosus.</title>
        <authorList>
            <person name="Nabeshima K."/>
            <person name="Suzuki S."/>
            <person name="Onuma M."/>
        </authorList>
    </citation>
    <scope>NUCLEOTIDE SEQUENCE [LARGE SCALE GENOMIC DNA]</scope>
    <source>
        <strain evidence="2">IB14-021</strain>
    </source>
</reference>
<proteinExistence type="predicted"/>
<accession>A0ABQ0F6Y6</accession>
<sequence length="34" mass="3738">MERLPSCWPGGPRLKSWASRPWGPEVLCSGRGPS</sequence>
<protein>
    <submittedName>
        <fullName evidence="2">3-ketoacyl-CoA thiolase B, peroxisomal</fullName>
    </submittedName>
</protein>
<dbReference type="EMBL" id="BAAFST010000009">
    <property type="protein sequence ID" value="GAB1294806.1"/>
    <property type="molecule type" value="Genomic_DNA"/>
</dbReference>
<gene>
    <name evidence="2" type="ORF">APTSU1_001003900</name>
</gene>
<feature type="region of interest" description="Disordered" evidence="1">
    <location>
        <begin position="1"/>
        <end position="21"/>
    </location>
</feature>
<name>A0ABQ0F6Y6_APOSI</name>
<comment type="caution">
    <text evidence="2">The sequence shown here is derived from an EMBL/GenBank/DDBJ whole genome shotgun (WGS) entry which is preliminary data.</text>
</comment>
<keyword evidence="3" id="KW-1185">Reference proteome</keyword>